<dbReference type="EMBL" id="CP013234">
    <property type="protein sequence ID" value="AMP05982.1"/>
    <property type="molecule type" value="Genomic_DNA"/>
</dbReference>
<sequence>MALCVSANIIWSYISYIPLIYIAGRNVTGGYQVAQPLGCAFINLVVVRSHLQIASATNGVLR</sequence>
<dbReference type="Proteomes" id="UP000074561">
    <property type="component" value="Chromosome"/>
</dbReference>
<gene>
    <name evidence="1" type="ORF">CPter91_3660</name>
</gene>
<evidence type="ECO:0000313" key="1">
    <source>
        <dbReference type="EMBL" id="AMP05982.1"/>
    </source>
</evidence>
<accession>A0A127Q8P6</accession>
<dbReference type="AlphaFoldDB" id="A0A127Q8P6"/>
<name>A0A127Q8P6_9BURK</name>
<proteinExistence type="predicted"/>
<protein>
    <submittedName>
        <fullName evidence="1">Uncharacterized protein</fullName>
    </submittedName>
</protein>
<evidence type="ECO:0000313" key="2">
    <source>
        <dbReference type="Proteomes" id="UP000074561"/>
    </source>
</evidence>
<dbReference type="KEGG" id="cpra:CPter91_3660"/>
<reference evidence="1 2" key="1">
    <citation type="submission" date="2015-11" db="EMBL/GenBank/DDBJ databases">
        <title>Exploring the genomic traits of fungus-feeding bacterial genus Collimonas.</title>
        <authorList>
            <person name="Song C."/>
            <person name="Schmidt R."/>
            <person name="de Jager V."/>
            <person name="Krzyzanowska D."/>
            <person name="Jongedijk E."/>
            <person name="Cankar K."/>
            <person name="Beekwilder J."/>
            <person name="van Veen A."/>
            <person name="de Boer W."/>
            <person name="van Veen J.A."/>
            <person name="Garbeva P."/>
        </authorList>
    </citation>
    <scope>NUCLEOTIDE SEQUENCE [LARGE SCALE GENOMIC DNA]</scope>
    <source>
        <strain evidence="1 2">Ter91</strain>
    </source>
</reference>
<organism evidence="1 2">
    <name type="scientific">Collimonas pratensis</name>
    <dbReference type="NCBI Taxonomy" id="279113"/>
    <lineage>
        <taxon>Bacteria</taxon>
        <taxon>Pseudomonadati</taxon>
        <taxon>Pseudomonadota</taxon>
        <taxon>Betaproteobacteria</taxon>
        <taxon>Burkholderiales</taxon>
        <taxon>Oxalobacteraceae</taxon>
        <taxon>Collimonas</taxon>
    </lineage>
</organism>